<name>A0AAW9FSR8_9HYPH</name>
<sequence length="115" mass="13154">MASCEASRDGQRVIAQRCGDYCESITGAVHPFERPVKRNDPTPTDLVFPQDHQQFNKVLAACDLKTDREGNRRSAYSLRHTYICVRLLEGVDIYQIAKNCRTSVEMIEKHYAVHL</sequence>
<accession>A0AAW9FSR8</accession>
<organism evidence="2">
    <name type="scientific">Agrobacterium rosae</name>
    <dbReference type="NCBI Taxonomy" id="1972867"/>
    <lineage>
        <taxon>Bacteria</taxon>
        <taxon>Pseudomonadati</taxon>
        <taxon>Pseudomonadota</taxon>
        <taxon>Alphaproteobacteria</taxon>
        <taxon>Hyphomicrobiales</taxon>
        <taxon>Rhizobiaceae</taxon>
        <taxon>Rhizobium/Agrobacterium group</taxon>
        <taxon>Agrobacterium</taxon>
    </lineage>
</organism>
<dbReference type="InterPro" id="IPR011010">
    <property type="entry name" value="DNA_brk_join_enz"/>
</dbReference>
<dbReference type="AlphaFoldDB" id="A0AAW9FSR8"/>
<proteinExistence type="predicted"/>
<dbReference type="GO" id="GO:0015074">
    <property type="term" value="P:DNA integration"/>
    <property type="evidence" value="ECO:0007669"/>
    <property type="project" value="InterPro"/>
</dbReference>
<dbReference type="GO" id="GO:0003677">
    <property type="term" value="F:DNA binding"/>
    <property type="evidence" value="ECO:0007669"/>
    <property type="project" value="InterPro"/>
</dbReference>
<dbReference type="SUPFAM" id="SSF56349">
    <property type="entry name" value="DNA breaking-rejoining enzymes"/>
    <property type="match status" value="1"/>
</dbReference>
<reference evidence="2" key="1">
    <citation type="journal article" date="2023" name="Phytobiomes J">
        <title>Deciphering the key players within the bacterial microbiota associated with aerial crown gall tumors on rhododendron: Insights into the gallobiome.</title>
        <authorList>
            <person name="Kuzmanovic N."/>
            <person name="Nesme J."/>
            <person name="Wolf J."/>
            <person name="Neumann-Schaal M."/>
            <person name="Petersen J."/>
            <person name="Fernandez-Gnecco G."/>
            <person name="Sproeer C."/>
            <person name="Bunk B."/>
            <person name="Overmann J."/>
            <person name="Sorensen S.J."/>
            <person name="Idczak E."/>
            <person name="Smalla K."/>
        </authorList>
    </citation>
    <scope>NUCLEOTIDE SEQUENCE</scope>
    <source>
        <strain evidence="2">Rho-11.1</strain>
    </source>
</reference>
<keyword evidence="1" id="KW-0233">DNA recombination</keyword>
<gene>
    <name evidence="2" type="ORF">RMR22_27185</name>
</gene>
<comment type="caution">
    <text evidence="2">The sequence shown here is derived from an EMBL/GenBank/DDBJ whole genome shotgun (WGS) entry which is preliminary data.</text>
</comment>
<dbReference type="Gene3D" id="1.10.443.10">
    <property type="entry name" value="Intergrase catalytic core"/>
    <property type="match status" value="1"/>
</dbReference>
<dbReference type="RefSeq" id="WP_320203936.1">
    <property type="nucleotide sequence ID" value="NZ_CP192782.1"/>
</dbReference>
<evidence type="ECO:0000313" key="2">
    <source>
        <dbReference type="EMBL" id="MDX8305905.1"/>
    </source>
</evidence>
<evidence type="ECO:0000256" key="1">
    <source>
        <dbReference type="ARBA" id="ARBA00023172"/>
    </source>
</evidence>
<evidence type="ECO:0008006" key="3">
    <source>
        <dbReference type="Google" id="ProtNLM"/>
    </source>
</evidence>
<protein>
    <recommendedName>
        <fullName evidence="3">Integrase</fullName>
    </recommendedName>
</protein>
<dbReference type="EMBL" id="JAVRAF010000036">
    <property type="protein sequence ID" value="MDX8305905.1"/>
    <property type="molecule type" value="Genomic_DNA"/>
</dbReference>
<dbReference type="GO" id="GO:0006310">
    <property type="term" value="P:DNA recombination"/>
    <property type="evidence" value="ECO:0007669"/>
    <property type="project" value="UniProtKB-KW"/>
</dbReference>
<dbReference type="InterPro" id="IPR013762">
    <property type="entry name" value="Integrase-like_cat_sf"/>
</dbReference>